<name>G0EFV4_PYRF1</name>
<keyword evidence="1" id="KW-0175">Coiled coil</keyword>
<dbReference type="SUPFAM" id="SSF90257">
    <property type="entry name" value="Myosin rod fragments"/>
    <property type="match status" value="1"/>
</dbReference>
<dbReference type="STRING" id="694429.Pyrfu_1193"/>
<dbReference type="SUPFAM" id="SSF52980">
    <property type="entry name" value="Restriction endonuclease-like"/>
    <property type="match status" value="1"/>
</dbReference>
<dbReference type="KEGG" id="pfm:Pyrfu_1193"/>
<dbReference type="PANTHER" id="PTHR34314:SF6">
    <property type="entry name" value="DUF3782 DOMAIN-CONTAINING PROTEIN"/>
    <property type="match status" value="1"/>
</dbReference>
<evidence type="ECO:0008006" key="4">
    <source>
        <dbReference type="Google" id="ProtNLM"/>
    </source>
</evidence>
<dbReference type="HOGENOM" id="CLU_064028_2_1_2"/>
<dbReference type="Pfam" id="PF12644">
    <property type="entry name" value="DUF3782"/>
    <property type="match status" value="1"/>
</dbReference>
<accession>G0EFV4</accession>
<reference evidence="2 3" key="1">
    <citation type="journal article" date="2011" name="Stand. Genomic Sci.">
        <title>Complete genome sequence of the hyperthermophilic chemolithoautotroph Pyrolobus fumarii type strain (1A).</title>
        <authorList>
            <person name="Anderson I."/>
            <person name="Goker M."/>
            <person name="Nolan M."/>
            <person name="Lucas S."/>
            <person name="Hammon N."/>
            <person name="Deshpande S."/>
            <person name="Cheng J.F."/>
            <person name="Tapia R."/>
            <person name="Han C."/>
            <person name="Goodwin L."/>
            <person name="Pitluck S."/>
            <person name="Huntemann M."/>
            <person name="Liolios K."/>
            <person name="Ivanova N."/>
            <person name="Pagani I."/>
            <person name="Mavromatis K."/>
            <person name="Ovchinikova G."/>
            <person name="Pati A."/>
            <person name="Chen A."/>
            <person name="Palaniappan K."/>
            <person name="Land M."/>
            <person name="Hauser L."/>
            <person name="Brambilla E.M."/>
            <person name="Huber H."/>
            <person name="Yasawong M."/>
            <person name="Rohde M."/>
            <person name="Spring S."/>
            <person name="Abt B."/>
            <person name="Sikorski J."/>
            <person name="Wirth R."/>
            <person name="Detter J.C."/>
            <person name="Woyke T."/>
            <person name="Bristow J."/>
            <person name="Eisen J.A."/>
            <person name="Markowitz V."/>
            <person name="Hugenholtz P."/>
            <person name="Kyrpides N.C."/>
            <person name="Klenk H.P."/>
            <person name="Lapidus A."/>
        </authorList>
    </citation>
    <scope>NUCLEOTIDE SEQUENCE [LARGE SCALE GENOMIC DNA]</scope>
    <source>
        <strain evidence="3">DSM 11204 / 1A</strain>
    </source>
</reference>
<keyword evidence="3" id="KW-1185">Reference proteome</keyword>
<evidence type="ECO:0000256" key="1">
    <source>
        <dbReference type="SAM" id="Coils"/>
    </source>
</evidence>
<dbReference type="InterPro" id="IPR012431">
    <property type="entry name" value="PDDEXK_10"/>
</dbReference>
<dbReference type="eggNOG" id="arCOG01423">
    <property type="taxonomic scope" value="Archaea"/>
</dbReference>
<dbReference type="EMBL" id="CP002838">
    <property type="protein sequence ID" value="AEM39055.1"/>
    <property type="molecule type" value="Genomic_DNA"/>
</dbReference>
<dbReference type="Proteomes" id="UP000001037">
    <property type="component" value="Chromosome"/>
</dbReference>
<protein>
    <recommendedName>
        <fullName evidence="4">DUF3782 domain-containing protein</fullName>
    </recommendedName>
</protein>
<dbReference type="InParanoid" id="G0EFV4"/>
<feature type="coiled-coil region" evidence="1">
    <location>
        <begin position="42"/>
        <end position="153"/>
    </location>
</feature>
<dbReference type="Pfam" id="PF07788">
    <property type="entry name" value="PDDEXK_10"/>
    <property type="match status" value="1"/>
</dbReference>
<dbReference type="PANTHER" id="PTHR34314">
    <property type="entry name" value="CRENARCHAEAL PROTEIN, PUTATIVE-RELATED"/>
    <property type="match status" value="1"/>
</dbReference>
<dbReference type="InterPro" id="IPR011335">
    <property type="entry name" value="Restrct_endonuc-II-like"/>
</dbReference>
<dbReference type="Gene3D" id="1.10.287.1490">
    <property type="match status" value="1"/>
</dbReference>
<dbReference type="AlphaFoldDB" id="G0EFV4"/>
<gene>
    <name evidence="2" type="ordered locus">Pyrfu_1193</name>
</gene>
<evidence type="ECO:0000313" key="2">
    <source>
        <dbReference type="EMBL" id="AEM39055.1"/>
    </source>
</evidence>
<organism evidence="2 3">
    <name type="scientific">Pyrolobus fumarii (strain DSM 11204 / 1A)</name>
    <dbReference type="NCBI Taxonomy" id="694429"/>
    <lineage>
        <taxon>Archaea</taxon>
        <taxon>Thermoproteota</taxon>
        <taxon>Thermoprotei</taxon>
        <taxon>Desulfurococcales</taxon>
        <taxon>Pyrodictiaceae</taxon>
        <taxon>Pyrolobus</taxon>
    </lineage>
</organism>
<dbReference type="InterPro" id="IPR024271">
    <property type="entry name" value="DUF3782"/>
</dbReference>
<evidence type="ECO:0000313" key="3">
    <source>
        <dbReference type="Proteomes" id="UP000001037"/>
    </source>
</evidence>
<sequence>MHRGLHYMASGTTGQGDLKRAILELLRSDWEFRRAVAAELGLLEILERLAKIEERMARIEERLLKVEERIEEHTRAIRALQEQVRSLQEQVKVLQEQVKALQEQMVKLQEQVLEHSKAIRALQEQVAKLEERIEEHSRVIRGLQEELRRFGDRLAALGSRWGLYAEEAVRESLRRFLHEYFGVAQVGKWEYFDREGVVFGYPTLIEVDVVVKDDTHYLVEVKSSVSVADVKVFNEKCKLYQKVVKPPKTKKIIVTCYADDRAREAAKALDVEIITR</sequence>
<proteinExistence type="predicted"/>